<dbReference type="EMBL" id="SGXG01000001">
    <property type="protein sequence ID" value="RZS96038.1"/>
    <property type="molecule type" value="Genomic_DNA"/>
</dbReference>
<evidence type="ECO:0000313" key="2">
    <source>
        <dbReference type="Proteomes" id="UP000292209"/>
    </source>
</evidence>
<reference evidence="1 2" key="1">
    <citation type="submission" date="2019-02" db="EMBL/GenBank/DDBJ databases">
        <title>Genomic Encyclopedia of Archaeal and Bacterial Type Strains, Phase II (KMG-II): from individual species to whole genera.</title>
        <authorList>
            <person name="Goeker M."/>
        </authorList>
    </citation>
    <scope>NUCLEOTIDE SEQUENCE [LARGE SCALE GENOMIC DNA]</scope>
    <source>
        <strain evidence="1 2">DSM 21411</strain>
    </source>
</reference>
<comment type="caution">
    <text evidence="1">The sequence shown here is derived from an EMBL/GenBank/DDBJ whole genome shotgun (WGS) entry which is preliminary data.</text>
</comment>
<proteinExistence type="predicted"/>
<evidence type="ECO:0000313" key="1">
    <source>
        <dbReference type="EMBL" id="RZS96038.1"/>
    </source>
</evidence>
<organism evidence="1 2">
    <name type="scientific">Cecembia calidifontis</name>
    <dbReference type="NCBI Taxonomy" id="1187080"/>
    <lineage>
        <taxon>Bacteria</taxon>
        <taxon>Pseudomonadati</taxon>
        <taxon>Bacteroidota</taxon>
        <taxon>Cytophagia</taxon>
        <taxon>Cytophagales</taxon>
        <taxon>Cyclobacteriaceae</taxon>
        <taxon>Cecembia</taxon>
    </lineage>
</organism>
<name>A0A4Q7P901_9BACT</name>
<gene>
    <name evidence="1" type="ORF">BC751_1592</name>
</gene>
<keyword evidence="2" id="KW-1185">Reference proteome</keyword>
<protein>
    <submittedName>
        <fullName evidence="1">Uncharacterized protein</fullName>
    </submittedName>
</protein>
<dbReference type="AlphaFoldDB" id="A0A4Q7P901"/>
<accession>A0A4Q7P901</accession>
<dbReference type="Proteomes" id="UP000292209">
    <property type="component" value="Unassembled WGS sequence"/>
</dbReference>
<sequence length="42" mass="4902">MLFTYYGNPSKILNILEGSFFRNIYISILESIHEYAISLNIC</sequence>